<evidence type="ECO:0000256" key="2">
    <source>
        <dbReference type="ARBA" id="ARBA00005417"/>
    </source>
</evidence>
<dbReference type="GO" id="GO:0005886">
    <property type="term" value="C:plasma membrane"/>
    <property type="evidence" value="ECO:0007669"/>
    <property type="project" value="UniProtKB-SubCell"/>
</dbReference>
<dbReference type="GO" id="GO:0015833">
    <property type="term" value="P:peptide transport"/>
    <property type="evidence" value="ECO:0007669"/>
    <property type="project" value="InterPro"/>
</dbReference>
<dbReference type="InterPro" id="IPR017871">
    <property type="entry name" value="ABC_transporter-like_CS"/>
</dbReference>
<dbReference type="Pfam" id="PF08352">
    <property type="entry name" value="oligo_HPY"/>
    <property type="match status" value="1"/>
</dbReference>
<comment type="subcellular location">
    <subcellularLocation>
        <location evidence="1">Cell inner membrane</location>
        <topology evidence="1">Peripheral membrane protein</topology>
    </subcellularLocation>
</comment>
<name>I5BST6_9HYPH</name>
<evidence type="ECO:0000313" key="7">
    <source>
        <dbReference type="EMBL" id="EIM72638.1"/>
    </source>
</evidence>
<evidence type="ECO:0000256" key="1">
    <source>
        <dbReference type="ARBA" id="ARBA00004417"/>
    </source>
</evidence>
<organism evidence="7 8">
    <name type="scientific">Nitratireductor aquibiodomus RA22</name>
    <dbReference type="NCBI Taxonomy" id="1189611"/>
    <lineage>
        <taxon>Bacteria</taxon>
        <taxon>Pseudomonadati</taxon>
        <taxon>Pseudomonadota</taxon>
        <taxon>Alphaproteobacteria</taxon>
        <taxon>Hyphomicrobiales</taxon>
        <taxon>Phyllobacteriaceae</taxon>
        <taxon>Nitratireductor</taxon>
    </lineage>
</organism>
<dbReference type="GO" id="GO:0016887">
    <property type="term" value="F:ATP hydrolysis activity"/>
    <property type="evidence" value="ECO:0007669"/>
    <property type="project" value="InterPro"/>
</dbReference>
<dbReference type="InterPro" id="IPR027417">
    <property type="entry name" value="P-loop_NTPase"/>
</dbReference>
<dbReference type="EMBL" id="AJXZ01000049">
    <property type="protein sequence ID" value="EIM72638.1"/>
    <property type="molecule type" value="Genomic_DNA"/>
</dbReference>
<protein>
    <submittedName>
        <fullName evidence="7">Oligopeptide/dipeptide ABC transporter ATPase</fullName>
    </submittedName>
</protein>
<dbReference type="AlphaFoldDB" id="I5BST6"/>
<evidence type="ECO:0000256" key="5">
    <source>
        <dbReference type="ARBA" id="ARBA00022840"/>
    </source>
</evidence>
<dbReference type="PROSITE" id="PS50893">
    <property type="entry name" value="ABC_TRANSPORTER_2"/>
    <property type="match status" value="1"/>
</dbReference>
<dbReference type="OrthoDB" id="9815712at2"/>
<feature type="domain" description="ABC transporter" evidence="6">
    <location>
        <begin position="2"/>
        <end position="259"/>
    </location>
</feature>
<comment type="similarity">
    <text evidence="2">Belongs to the ABC transporter superfamily.</text>
</comment>
<dbReference type="Gene3D" id="3.40.50.300">
    <property type="entry name" value="P-loop containing nucleotide triphosphate hydrolases"/>
    <property type="match status" value="1"/>
</dbReference>
<gene>
    <name evidence="7" type="ORF">A33O_18359</name>
</gene>
<comment type="caution">
    <text evidence="7">The sequence shown here is derived from an EMBL/GenBank/DDBJ whole genome shotgun (WGS) entry which is preliminary data.</text>
</comment>
<dbReference type="SUPFAM" id="SSF52540">
    <property type="entry name" value="P-loop containing nucleoside triphosphate hydrolases"/>
    <property type="match status" value="1"/>
</dbReference>
<proteinExistence type="inferred from homology"/>
<evidence type="ECO:0000256" key="4">
    <source>
        <dbReference type="ARBA" id="ARBA00022741"/>
    </source>
</evidence>
<dbReference type="PROSITE" id="PS00211">
    <property type="entry name" value="ABC_TRANSPORTER_1"/>
    <property type="match status" value="1"/>
</dbReference>
<accession>I5BST6</accession>
<keyword evidence="5" id="KW-0067">ATP-binding</keyword>
<dbReference type="SMART" id="SM00382">
    <property type="entry name" value="AAA"/>
    <property type="match status" value="1"/>
</dbReference>
<reference evidence="7 8" key="1">
    <citation type="journal article" date="2012" name="J. Bacteriol.">
        <title>Genome Sequence of Nitratireductor aquibiodomus Strain RA22.</title>
        <authorList>
            <person name="Singh A."/>
            <person name="Jangir P.K."/>
            <person name="Kumari C."/>
            <person name="Sharma R."/>
        </authorList>
    </citation>
    <scope>NUCLEOTIDE SEQUENCE [LARGE SCALE GENOMIC DNA]</scope>
    <source>
        <strain evidence="7 8">RA22</strain>
    </source>
</reference>
<dbReference type="InterPro" id="IPR003439">
    <property type="entry name" value="ABC_transporter-like_ATP-bd"/>
</dbReference>
<keyword evidence="3" id="KW-0813">Transport</keyword>
<dbReference type="NCBIfam" id="TIGR01727">
    <property type="entry name" value="oligo_HPY"/>
    <property type="match status" value="1"/>
</dbReference>
<dbReference type="PATRIC" id="fig|1189611.3.peg.3705"/>
<dbReference type="Pfam" id="PF00005">
    <property type="entry name" value="ABC_tran"/>
    <property type="match status" value="1"/>
</dbReference>
<dbReference type="InterPro" id="IPR050319">
    <property type="entry name" value="ABC_transp_ATP-bind"/>
</dbReference>
<keyword evidence="4" id="KW-0547">Nucleotide-binding</keyword>
<dbReference type="RefSeq" id="WP_007009945.1">
    <property type="nucleotide sequence ID" value="NZ_AJXZ01000049.1"/>
</dbReference>
<evidence type="ECO:0000259" key="6">
    <source>
        <dbReference type="PROSITE" id="PS50893"/>
    </source>
</evidence>
<dbReference type="CDD" id="cd03257">
    <property type="entry name" value="ABC_NikE_OppD_transporters"/>
    <property type="match status" value="1"/>
</dbReference>
<dbReference type="GO" id="GO:0055085">
    <property type="term" value="P:transmembrane transport"/>
    <property type="evidence" value="ECO:0007669"/>
    <property type="project" value="UniProtKB-ARBA"/>
</dbReference>
<dbReference type="InterPro" id="IPR003593">
    <property type="entry name" value="AAA+_ATPase"/>
</dbReference>
<dbReference type="GO" id="GO:0005524">
    <property type="term" value="F:ATP binding"/>
    <property type="evidence" value="ECO:0007669"/>
    <property type="project" value="UniProtKB-KW"/>
</dbReference>
<evidence type="ECO:0000313" key="8">
    <source>
        <dbReference type="Proteomes" id="UP000004622"/>
    </source>
</evidence>
<dbReference type="PANTHER" id="PTHR43776">
    <property type="entry name" value="TRANSPORT ATP-BINDING PROTEIN"/>
    <property type="match status" value="1"/>
</dbReference>
<sequence>MIRVEGLSKHYAMPPGLVDSIRGRAPSCLRAVDGVSLDVAAGKVTGIVGESGCGKSTLARLLVGLEPPTAGEIHLGEDNARALKEKDRRAFHRRVQMVFQDPYGSMNPQQRILDVVRRPMFYQRSGIGAEEMRRRAILALEDAGLTPASDYLDKFPHQLSGGQRQRVCIARAIVLEPQILIADEPISMLDVSIKWGIIQLLKRLVRERNLAMIYITHDLSSAGSVCDDLAVMYLGRVVEQGPMEAIISAPQHPYTRALLAATPSIDPSLRHKAPAISGSIPNALALPSGCRFHPRCPMAAPVCASEEPGELAQGEHRAACHFAFNDAPVAEPAS</sequence>
<evidence type="ECO:0000256" key="3">
    <source>
        <dbReference type="ARBA" id="ARBA00022448"/>
    </source>
</evidence>
<dbReference type="FunFam" id="3.40.50.300:FF:000016">
    <property type="entry name" value="Oligopeptide ABC transporter ATP-binding component"/>
    <property type="match status" value="1"/>
</dbReference>
<dbReference type="Proteomes" id="UP000004622">
    <property type="component" value="Unassembled WGS sequence"/>
</dbReference>
<dbReference type="InterPro" id="IPR013563">
    <property type="entry name" value="Oligopep_ABC_C"/>
</dbReference>